<evidence type="ECO:0000313" key="3">
    <source>
        <dbReference type="EMBL" id="ALS31689.1"/>
    </source>
</evidence>
<dbReference type="InterPro" id="IPR053147">
    <property type="entry name" value="Hsp_HslJ-like"/>
</dbReference>
<dbReference type="InterPro" id="IPR005184">
    <property type="entry name" value="DUF306_Meta_HslJ"/>
</dbReference>
<sequence length="269" mass="29297">MFKRKPSSILKSVAGISFLASGALVLSGCDDTKNTAQTTQTESTATLTTEVSYLDRSMLAPNSQLTVTLADVSKMDVKATVISQQVIDLNGGPPYSVELAYDTNKINKALNYSVSARIENNGELLYTTTSNNNPFAADAQTSPYKIVVTKVDQKPDVDLANTYWKAITLAGDNVTVTTKEPFIQFSNDGKVHGFLGCNNFNGGYKVNEQTVTFDHIAATQKMCHENMEQEAAMSSVLNKATQWQVNGESLSLKDEKGEQLATFKAVYFN</sequence>
<gene>
    <name evidence="3" type="ORF">PTRA_a0319</name>
</gene>
<dbReference type="EMBL" id="CP011034">
    <property type="protein sequence ID" value="ALS31689.1"/>
    <property type="molecule type" value="Genomic_DNA"/>
</dbReference>
<evidence type="ECO:0000259" key="2">
    <source>
        <dbReference type="Pfam" id="PF03724"/>
    </source>
</evidence>
<dbReference type="PANTHER" id="PTHR35535:SF1">
    <property type="entry name" value="HEAT SHOCK PROTEIN HSLJ"/>
    <property type="match status" value="1"/>
</dbReference>
<dbReference type="Gene3D" id="2.40.128.270">
    <property type="match status" value="1"/>
</dbReference>
<proteinExistence type="predicted"/>
<evidence type="ECO:0000313" key="4">
    <source>
        <dbReference type="Proteomes" id="UP000065261"/>
    </source>
</evidence>
<dbReference type="Pfam" id="PF09619">
    <property type="entry name" value="YscW"/>
    <property type="match status" value="1"/>
</dbReference>
<dbReference type="PROSITE" id="PS51257">
    <property type="entry name" value="PROKAR_LIPOPROTEIN"/>
    <property type="match status" value="1"/>
</dbReference>
<name>A0A0U2WVS5_9GAMM</name>
<dbReference type="InterPro" id="IPR039366">
    <property type="entry name" value="Pilotin"/>
</dbReference>
<accession>A0A0U2WVS5</accession>
<keyword evidence="1" id="KW-0732">Signal</keyword>
<dbReference type="Pfam" id="PF03724">
    <property type="entry name" value="META"/>
    <property type="match status" value="1"/>
</dbReference>
<dbReference type="InterPro" id="IPR038670">
    <property type="entry name" value="HslJ-like_sf"/>
</dbReference>
<dbReference type="PATRIC" id="fig|1315283.4.peg.283"/>
<organism evidence="3">
    <name type="scientific">Pseudoalteromonas translucida KMM 520</name>
    <dbReference type="NCBI Taxonomy" id="1315283"/>
    <lineage>
        <taxon>Bacteria</taxon>
        <taxon>Pseudomonadati</taxon>
        <taxon>Pseudomonadota</taxon>
        <taxon>Gammaproteobacteria</taxon>
        <taxon>Alteromonadales</taxon>
        <taxon>Pseudoalteromonadaceae</taxon>
        <taxon>Pseudoalteromonas</taxon>
    </lineage>
</organism>
<protein>
    <recommendedName>
        <fullName evidence="2">DUF306 domain-containing protein</fullName>
    </recommendedName>
</protein>
<dbReference type="AlphaFoldDB" id="A0A0U2WVS5"/>
<feature type="signal peptide" evidence="1">
    <location>
        <begin position="1"/>
        <end position="22"/>
    </location>
</feature>
<dbReference type="OrthoDB" id="5348860at2"/>
<feature type="domain" description="DUF306" evidence="2">
    <location>
        <begin position="158"/>
        <end position="264"/>
    </location>
</feature>
<dbReference type="KEGG" id="ptn:PTRA_a0319"/>
<dbReference type="RefSeq" id="WP_058372414.1">
    <property type="nucleotide sequence ID" value="NZ_CP011034.1"/>
</dbReference>
<reference evidence="3 4" key="1">
    <citation type="submission" date="2015-03" db="EMBL/GenBank/DDBJ databases">
        <authorList>
            <person name="Murphy D."/>
        </authorList>
    </citation>
    <scope>NUCLEOTIDE SEQUENCE [LARGE SCALE GENOMIC DNA]</scope>
    <source>
        <strain evidence="3 4">KMM 520</strain>
    </source>
</reference>
<feature type="chain" id="PRO_5006833866" description="DUF306 domain-containing protein" evidence="1">
    <location>
        <begin position="23"/>
        <end position="269"/>
    </location>
</feature>
<dbReference type="PANTHER" id="PTHR35535">
    <property type="entry name" value="HEAT SHOCK PROTEIN HSLJ"/>
    <property type="match status" value="1"/>
</dbReference>
<evidence type="ECO:0000256" key="1">
    <source>
        <dbReference type="SAM" id="SignalP"/>
    </source>
</evidence>
<dbReference type="Proteomes" id="UP000065261">
    <property type="component" value="Chromosome I"/>
</dbReference>